<evidence type="ECO:0000313" key="2">
    <source>
        <dbReference type="Proteomes" id="UP001597459"/>
    </source>
</evidence>
<comment type="caution">
    <text evidence="1">The sequence shown here is derived from an EMBL/GenBank/DDBJ whole genome shotgun (WGS) entry which is preliminary data.</text>
</comment>
<protein>
    <submittedName>
        <fullName evidence="1">Uncharacterized protein</fullName>
    </submittedName>
</protein>
<name>A0ABW5N5M9_9FLAO</name>
<dbReference type="RefSeq" id="WP_378255798.1">
    <property type="nucleotide sequence ID" value="NZ_JBHSJV010000001.1"/>
</dbReference>
<reference evidence="2" key="1">
    <citation type="journal article" date="2019" name="Int. J. Syst. Evol. Microbiol.">
        <title>The Global Catalogue of Microorganisms (GCM) 10K type strain sequencing project: providing services to taxonomists for standard genome sequencing and annotation.</title>
        <authorList>
            <consortium name="The Broad Institute Genomics Platform"/>
            <consortium name="The Broad Institute Genome Sequencing Center for Infectious Disease"/>
            <person name="Wu L."/>
            <person name="Ma J."/>
        </authorList>
    </citation>
    <scope>NUCLEOTIDE SEQUENCE [LARGE SCALE GENOMIC DNA]</scope>
    <source>
        <strain evidence="2">KCTC 42423</strain>
    </source>
</reference>
<dbReference type="EMBL" id="JBHULX010000003">
    <property type="protein sequence ID" value="MFD2590101.1"/>
    <property type="molecule type" value="Genomic_DNA"/>
</dbReference>
<accession>A0ABW5N5M9</accession>
<dbReference type="Proteomes" id="UP001597459">
    <property type="component" value="Unassembled WGS sequence"/>
</dbReference>
<keyword evidence="2" id="KW-1185">Reference proteome</keyword>
<evidence type="ECO:0000313" key="1">
    <source>
        <dbReference type="EMBL" id="MFD2590101.1"/>
    </source>
</evidence>
<organism evidence="1 2">
    <name type="scientific">Aquimarina hainanensis</name>
    <dbReference type="NCBI Taxonomy" id="1578017"/>
    <lineage>
        <taxon>Bacteria</taxon>
        <taxon>Pseudomonadati</taxon>
        <taxon>Bacteroidota</taxon>
        <taxon>Flavobacteriia</taxon>
        <taxon>Flavobacteriales</taxon>
        <taxon>Flavobacteriaceae</taxon>
        <taxon>Aquimarina</taxon>
    </lineage>
</organism>
<proteinExistence type="predicted"/>
<sequence>MSKEVIIGKEYVFSVAKFNKDLSNADKEKVEWAWKKEGGEIQYFEKQGYIDDKGNVSKKISFDKNLAGEKIYIMPFLEEPDRSVSVIVQVLTPVLAKEIIIITGTEKESETFGNKLMFMAQTVREVRVNYSNQKYLTVLYYPDDYSNEQIDAFKKAILSFNDKTEIIEIDTRQKMIDYINTKTIDASKNDRELPNDNNDLVKIDTIKIFSHGMPSRFTFGLGWPLVPVEINNVDQEFNKTHVSLLQKEAFIAEAKLYSFACRSGNNSTQQSFIGPGYNVVYYPINPRSLVTTTKFFETRTEAQRFFDSKNSGMINKAIRIETVPTPFEQAKPQESLAQDIANHLDIKVYTYLVRSNYSNTWNEGDDQKYRDQYEHYEDEDAHNPINPKDWYRAYKSGGWDEVIWNPKGAYGPVKAGETPKGLPRKLYLFTKNSKPVPQ</sequence>
<gene>
    <name evidence="1" type="ORF">ACFSTE_04615</name>
</gene>